<evidence type="ECO:0000256" key="8">
    <source>
        <dbReference type="ARBA" id="ARBA00023180"/>
    </source>
</evidence>
<accession>A0A7N6BMH8</accession>
<name>A0A7N6BMH8_ANATE</name>
<dbReference type="Proteomes" id="UP000265040">
    <property type="component" value="Chromosome 6"/>
</dbReference>
<dbReference type="AlphaFoldDB" id="A0A7N6BMH8"/>
<keyword evidence="2 10" id="KW-0812">Transmembrane</keyword>
<dbReference type="Gene3D" id="3.10.100.10">
    <property type="entry name" value="Mannose-Binding Protein A, subunit A"/>
    <property type="match status" value="1"/>
</dbReference>
<evidence type="ECO:0000256" key="6">
    <source>
        <dbReference type="ARBA" id="ARBA00023157"/>
    </source>
</evidence>
<dbReference type="GeneTree" id="ENSGT00940000178060"/>
<feature type="domain" description="Link" evidence="11">
    <location>
        <begin position="18"/>
        <end position="64"/>
    </location>
</feature>
<keyword evidence="3" id="KW-0732">Signal</keyword>
<dbReference type="InParanoid" id="A0A7N6BMH8"/>
<evidence type="ECO:0000256" key="2">
    <source>
        <dbReference type="ARBA" id="ARBA00022692"/>
    </source>
</evidence>
<evidence type="ECO:0000256" key="9">
    <source>
        <dbReference type="PROSITE-ProRule" id="PRU00323"/>
    </source>
</evidence>
<protein>
    <recommendedName>
        <fullName evidence="11">Link domain-containing protein</fullName>
    </recommendedName>
</protein>
<dbReference type="InterPro" id="IPR043210">
    <property type="entry name" value="CD44_antigen-like"/>
</dbReference>
<evidence type="ECO:0000256" key="1">
    <source>
        <dbReference type="ARBA" id="ARBA00004167"/>
    </source>
</evidence>
<dbReference type="PANTHER" id="PTHR10225:SF5">
    <property type="entry name" value="C-TYPE LECTIN DOMAIN-CONTAINING PROTEIN"/>
    <property type="match status" value="1"/>
</dbReference>
<keyword evidence="8" id="KW-0325">Glycoprotein</keyword>
<evidence type="ECO:0000256" key="3">
    <source>
        <dbReference type="ARBA" id="ARBA00022729"/>
    </source>
</evidence>
<organism evidence="12 13">
    <name type="scientific">Anabas testudineus</name>
    <name type="common">Climbing perch</name>
    <name type="synonym">Anthias testudineus</name>
    <dbReference type="NCBI Taxonomy" id="64144"/>
    <lineage>
        <taxon>Eukaryota</taxon>
        <taxon>Metazoa</taxon>
        <taxon>Chordata</taxon>
        <taxon>Craniata</taxon>
        <taxon>Vertebrata</taxon>
        <taxon>Euteleostomi</taxon>
        <taxon>Actinopterygii</taxon>
        <taxon>Neopterygii</taxon>
        <taxon>Teleostei</taxon>
        <taxon>Neoteleostei</taxon>
        <taxon>Acanthomorphata</taxon>
        <taxon>Anabantaria</taxon>
        <taxon>Anabantiformes</taxon>
        <taxon>Anabantoidei</taxon>
        <taxon>Anabantidae</taxon>
        <taxon>Anabas</taxon>
    </lineage>
</organism>
<evidence type="ECO:0000256" key="4">
    <source>
        <dbReference type="ARBA" id="ARBA00022989"/>
    </source>
</evidence>
<dbReference type="GO" id="GO:0005886">
    <property type="term" value="C:plasma membrane"/>
    <property type="evidence" value="ECO:0007669"/>
    <property type="project" value="TreeGrafter"/>
</dbReference>
<keyword evidence="7" id="KW-0675">Receptor</keyword>
<reference evidence="12" key="3">
    <citation type="submission" date="2025-09" db="UniProtKB">
        <authorList>
            <consortium name="Ensembl"/>
        </authorList>
    </citation>
    <scope>IDENTIFICATION</scope>
</reference>
<evidence type="ECO:0000313" key="12">
    <source>
        <dbReference type="Ensembl" id="ENSATEP00000065047.1"/>
    </source>
</evidence>
<reference evidence="12" key="1">
    <citation type="submission" date="2021-04" db="EMBL/GenBank/DDBJ databases">
        <authorList>
            <consortium name="Wellcome Sanger Institute Data Sharing"/>
        </authorList>
    </citation>
    <scope>NUCLEOTIDE SEQUENCE [LARGE SCALE GENOMIC DNA]</scope>
</reference>
<keyword evidence="13" id="KW-1185">Reference proteome</keyword>
<dbReference type="PROSITE" id="PS50963">
    <property type="entry name" value="LINK_2"/>
    <property type="match status" value="1"/>
</dbReference>
<keyword evidence="6" id="KW-1015">Disulfide bond</keyword>
<feature type="transmembrane region" description="Helical" evidence="10">
    <location>
        <begin position="28"/>
        <end position="48"/>
    </location>
</feature>
<dbReference type="InterPro" id="IPR016186">
    <property type="entry name" value="C-type_lectin-like/link_sf"/>
</dbReference>
<evidence type="ECO:0000256" key="7">
    <source>
        <dbReference type="ARBA" id="ARBA00023170"/>
    </source>
</evidence>
<keyword evidence="4 10" id="KW-1133">Transmembrane helix</keyword>
<evidence type="ECO:0000259" key="11">
    <source>
        <dbReference type="PROSITE" id="PS50963"/>
    </source>
</evidence>
<sequence length="64" mass="7216">IVKMWWMFMVPQHHGFAGVFMLIEGGRYTLNFTAATAACLVLNVTIATRVQMERALLQGLQTCK</sequence>
<dbReference type="PANTHER" id="PTHR10225">
    <property type="entry name" value="HYALURONAN RECEPTOR"/>
    <property type="match status" value="1"/>
</dbReference>
<reference evidence="12" key="2">
    <citation type="submission" date="2025-08" db="UniProtKB">
        <authorList>
            <consortium name="Ensembl"/>
        </authorList>
    </citation>
    <scope>IDENTIFICATION</scope>
</reference>
<dbReference type="GO" id="GO:0004888">
    <property type="term" value="F:transmembrane signaling receptor activity"/>
    <property type="evidence" value="ECO:0007669"/>
    <property type="project" value="TreeGrafter"/>
</dbReference>
<dbReference type="GO" id="GO:0007155">
    <property type="term" value="P:cell adhesion"/>
    <property type="evidence" value="ECO:0007669"/>
    <property type="project" value="InterPro"/>
</dbReference>
<evidence type="ECO:0000256" key="5">
    <source>
        <dbReference type="ARBA" id="ARBA00023136"/>
    </source>
</evidence>
<dbReference type="InterPro" id="IPR016187">
    <property type="entry name" value="CTDL_fold"/>
</dbReference>
<dbReference type="Ensembl" id="ENSATET00000072154.1">
    <property type="protein sequence ID" value="ENSATEP00000065047.1"/>
    <property type="gene ID" value="ENSATEG00000025828.1"/>
</dbReference>
<keyword evidence="5 10" id="KW-0472">Membrane</keyword>
<dbReference type="InterPro" id="IPR000538">
    <property type="entry name" value="Link_dom"/>
</dbReference>
<dbReference type="GO" id="GO:0005540">
    <property type="term" value="F:hyaluronic acid binding"/>
    <property type="evidence" value="ECO:0007669"/>
    <property type="project" value="InterPro"/>
</dbReference>
<comment type="caution">
    <text evidence="9">Lacks conserved residue(s) required for the propagation of feature annotation.</text>
</comment>
<dbReference type="OrthoDB" id="9938473at2759"/>
<proteinExistence type="predicted"/>
<evidence type="ECO:0000313" key="13">
    <source>
        <dbReference type="Proteomes" id="UP000265040"/>
    </source>
</evidence>
<evidence type="ECO:0000256" key="10">
    <source>
        <dbReference type="SAM" id="Phobius"/>
    </source>
</evidence>
<dbReference type="SUPFAM" id="SSF56436">
    <property type="entry name" value="C-type lectin-like"/>
    <property type="match status" value="1"/>
</dbReference>
<dbReference type="Pfam" id="PF00193">
    <property type="entry name" value="Xlink"/>
    <property type="match status" value="1"/>
</dbReference>
<comment type="subcellular location">
    <subcellularLocation>
        <location evidence="1">Membrane</location>
        <topology evidence="1">Single-pass membrane protein</topology>
    </subcellularLocation>
</comment>